<feature type="domain" description="HTH lacI-type" evidence="5">
    <location>
        <begin position="4"/>
        <end position="59"/>
    </location>
</feature>
<dbReference type="CDD" id="cd01392">
    <property type="entry name" value="HTH_LacI"/>
    <property type="match status" value="1"/>
</dbReference>
<evidence type="ECO:0000313" key="7">
    <source>
        <dbReference type="Proteomes" id="UP000245506"/>
    </source>
</evidence>
<organism evidence="6 7">
    <name type="scientific">Leucothrix arctica</name>
    <dbReference type="NCBI Taxonomy" id="1481894"/>
    <lineage>
        <taxon>Bacteria</taxon>
        <taxon>Pseudomonadati</taxon>
        <taxon>Pseudomonadota</taxon>
        <taxon>Gammaproteobacteria</taxon>
        <taxon>Thiotrichales</taxon>
        <taxon>Thiotrichaceae</taxon>
        <taxon>Leucothrix</taxon>
    </lineage>
</organism>
<name>A0A317C4M9_9GAMM</name>
<dbReference type="PROSITE" id="PS00356">
    <property type="entry name" value="HTH_LACI_1"/>
    <property type="match status" value="1"/>
</dbReference>
<dbReference type="SUPFAM" id="SSF53822">
    <property type="entry name" value="Periplasmic binding protein-like I"/>
    <property type="match status" value="1"/>
</dbReference>
<dbReference type="SUPFAM" id="SSF47413">
    <property type="entry name" value="lambda repressor-like DNA-binding domains"/>
    <property type="match status" value="1"/>
</dbReference>
<dbReference type="CDD" id="cd19977">
    <property type="entry name" value="PBP1_EndR-like"/>
    <property type="match status" value="1"/>
</dbReference>
<dbReference type="RefSeq" id="WP_109825482.1">
    <property type="nucleotide sequence ID" value="NZ_QGKL01000042.1"/>
</dbReference>
<dbReference type="EMBL" id="QGKL01000042">
    <property type="protein sequence ID" value="PWQ93564.1"/>
    <property type="molecule type" value="Genomic_DNA"/>
</dbReference>
<dbReference type="PROSITE" id="PS50932">
    <property type="entry name" value="HTH_LACI_2"/>
    <property type="match status" value="1"/>
</dbReference>
<dbReference type="InterPro" id="IPR028082">
    <property type="entry name" value="Peripla_BP_I"/>
</dbReference>
<dbReference type="InterPro" id="IPR010982">
    <property type="entry name" value="Lambda_DNA-bd_dom_sf"/>
</dbReference>
<dbReference type="PANTHER" id="PTHR30146">
    <property type="entry name" value="LACI-RELATED TRANSCRIPTIONAL REPRESSOR"/>
    <property type="match status" value="1"/>
</dbReference>
<evidence type="ECO:0000259" key="5">
    <source>
        <dbReference type="PROSITE" id="PS50932"/>
    </source>
</evidence>
<gene>
    <name evidence="6" type="ORF">DKT75_18265</name>
</gene>
<keyword evidence="2" id="KW-0805">Transcription regulation</keyword>
<keyword evidence="1" id="KW-0678">Repressor</keyword>
<keyword evidence="7" id="KW-1185">Reference proteome</keyword>
<reference evidence="6 7" key="1">
    <citation type="submission" date="2018-05" db="EMBL/GenBank/DDBJ databases">
        <title>Leucothrix arctica sp. nov., isolated from Arctic seawater.</title>
        <authorList>
            <person name="Choi A."/>
            <person name="Baek K."/>
        </authorList>
    </citation>
    <scope>NUCLEOTIDE SEQUENCE [LARGE SCALE GENOMIC DNA]</scope>
    <source>
        <strain evidence="6 7">IMCC9719</strain>
    </source>
</reference>
<accession>A0A317C4M9</accession>
<dbReference type="InterPro" id="IPR001761">
    <property type="entry name" value="Peripla_BP/Lac1_sug-bd_dom"/>
</dbReference>
<evidence type="ECO:0000256" key="4">
    <source>
        <dbReference type="ARBA" id="ARBA00023163"/>
    </source>
</evidence>
<dbReference type="Pfam" id="PF00532">
    <property type="entry name" value="Peripla_BP_1"/>
    <property type="match status" value="1"/>
</dbReference>
<dbReference type="GO" id="GO:0000976">
    <property type="term" value="F:transcription cis-regulatory region binding"/>
    <property type="evidence" value="ECO:0007669"/>
    <property type="project" value="TreeGrafter"/>
</dbReference>
<comment type="caution">
    <text evidence="6">The sequence shown here is derived from an EMBL/GenBank/DDBJ whole genome shotgun (WGS) entry which is preliminary data.</text>
</comment>
<evidence type="ECO:0000256" key="2">
    <source>
        <dbReference type="ARBA" id="ARBA00023015"/>
    </source>
</evidence>
<dbReference type="AlphaFoldDB" id="A0A317C4M9"/>
<dbReference type="Gene3D" id="3.40.50.2300">
    <property type="match status" value="2"/>
</dbReference>
<keyword evidence="3" id="KW-0238">DNA-binding</keyword>
<dbReference type="GO" id="GO:0003700">
    <property type="term" value="F:DNA-binding transcription factor activity"/>
    <property type="evidence" value="ECO:0007669"/>
    <property type="project" value="TreeGrafter"/>
</dbReference>
<dbReference type="Proteomes" id="UP000245506">
    <property type="component" value="Unassembled WGS sequence"/>
</dbReference>
<dbReference type="SMART" id="SM00354">
    <property type="entry name" value="HTH_LACI"/>
    <property type="match status" value="1"/>
</dbReference>
<dbReference type="Pfam" id="PF00356">
    <property type="entry name" value="LacI"/>
    <property type="match status" value="1"/>
</dbReference>
<dbReference type="Gene3D" id="1.10.260.40">
    <property type="entry name" value="lambda repressor-like DNA-binding domains"/>
    <property type="match status" value="1"/>
</dbReference>
<keyword evidence="4" id="KW-0804">Transcription</keyword>
<dbReference type="OrthoDB" id="6619319at2"/>
<proteinExistence type="predicted"/>
<dbReference type="PANTHER" id="PTHR30146:SF148">
    <property type="entry name" value="HTH-TYPE TRANSCRIPTIONAL REPRESSOR PURR-RELATED"/>
    <property type="match status" value="1"/>
</dbReference>
<sequence>MKKIRILDVANQAGVSKSTISHYLNGRFARMSVETRERIKKTIEDLNYTPSHIARSLKSNSTNTIGVIVRDITGHFTSKVIRGIDDYCKKSKYDVLIYNTDYDPETEKQSLTKLRQMRVDGIIIASSGKNSDVISKEIKAGFPVVMMHLEYEDLDASIVVADNRQGAFDATEHLIKLGHKRIALYTLDFESSLSRQNRIKGYKEALEKYGLPFDQNLIQVWYRDKGLSVPVEDVLNMDNPPTAFVSLYLAMTRLLLKKFKQLDVNIPTDVSLVGFDEIPMVEHFKVPITVITQNPHEMGVVAAKMVIESIVKEDTTVKRSVQPCRLIERESCSAPSK</sequence>
<evidence type="ECO:0000256" key="3">
    <source>
        <dbReference type="ARBA" id="ARBA00023125"/>
    </source>
</evidence>
<evidence type="ECO:0000313" key="6">
    <source>
        <dbReference type="EMBL" id="PWQ93564.1"/>
    </source>
</evidence>
<dbReference type="InterPro" id="IPR000843">
    <property type="entry name" value="HTH_LacI"/>
</dbReference>
<evidence type="ECO:0000256" key="1">
    <source>
        <dbReference type="ARBA" id="ARBA00022491"/>
    </source>
</evidence>
<protein>
    <submittedName>
        <fullName evidence="6">LacI family transcriptional regulator</fullName>
    </submittedName>
</protein>